<keyword evidence="1" id="KW-0472">Membrane</keyword>
<evidence type="ECO:0008006" key="4">
    <source>
        <dbReference type="Google" id="ProtNLM"/>
    </source>
</evidence>
<dbReference type="RefSeq" id="WP_016185781.1">
    <property type="nucleotide sequence ID" value="NZ_ASWO01000005.1"/>
</dbReference>
<keyword evidence="3" id="KW-1185">Reference proteome</keyword>
<dbReference type="eggNOG" id="ENOG5033DQZ">
    <property type="taxonomic scope" value="Bacteria"/>
</dbReference>
<dbReference type="InterPro" id="IPR024596">
    <property type="entry name" value="RNApol_su_b/EpuA"/>
</dbReference>
<dbReference type="EMBL" id="ASWO01000005">
    <property type="protein sequence ID" value="EOT83625.1"/>
    <property type="molecule type" value="Genomic_DNA"/>
</dbReference>
<dbReference type="Pfam" id="PF11772">
    <property type="entry name" value="EpuA"/>
    <property type="match status" value="1"/>
</dbReference>
<dbReference type="STRING" id="1140003.OMY_01332"/>
<name>S0L1C9_9ENTE</name>
<evidence type="ECO:0000313" key="3">
    <source>
        <dbReference type="Proteomes" id="UP000015961"/>
    </source>
</evidence>
<accession>S0L1C9</accession>
<sequence>MRTTQPVLLALFKVLIVIIIAFLLFFIGLMIGYGVFGDGSPFGVFSDKLWQHIFTFFI</sequence>
<dbReference type="AlphaFoldDB" id="S0L1C9"/>
<proteinExistence type="predicted"/>
<keyword evidence="1" id="KW-1133">Transmembrane helix</keyword>
<gene>
    <name evidence="2" type="ORF">I573_01348</name>
</gene>
<feature type="transmembrane region" description="Helical" evidence="1">
    <location>
        <begin position="7"/>
        <end position="36"/>
    </location>
</feature>
<evidence type="ECO:0000313" key="2">
    <source>
        <dbReference type="EMBL" id="EOT83625.1"/>
    </source>
</evidence>
<keyword evidence="1" id="KW-0812">Transmembrane</keyword>
<dbReference type="PATRIC" id="fig|1140003.3.peg.1287"/>
<comment type="caution">
    <text evidence="2">The sequence shown here is derived from an EMBL/GenBank/DDBJ whole genome shotgun (WGS) entry which is preliminary data.</text>
</comment>
<dbReference type="Proteomes" id="UP000015961">
    <property type="component" value="Unassembled WGS sequence"/>
</dbReference>
<protein>
    <recommendedName>
        <fullName evidence="4">DNA-directed RNA polymerase subunit beta</fullName>
    </recommendedName>
</protein>
<dbReference type="OrthoDB" id="2300232at2"/>
<organism evidence="2 3">
    <name type="scientific">Enterococcus sulfureus ATCC 49903</name>
    <dbReference type="NCBI Taxonomy" id="1140003"/>
    <lineage>
        <taxon>Bacteria</taxon>
        <taxon>Bacillati</taxon>
        <taxon>Bacillota</taxon>
        <taxon>Bacilli</taxon>
        <taxon>Lactobacillales</taxon>
        <taxon>Enterococcaceae</taxon>
        <taxon>Enterococcus</taxon>
    </lineage>
</organism>
<reference evidence="2 3" key="1">
    <citation type="submission" date="2013-03" db="EMBL/GenBank/DDBJ databases">
        <title>The Genome Sequence of Enterococcus sulfureus ATCC_49903 (PacBio/Illumina hybrid assembly).</title>
        <authorList>
            <consortium name="The Broad Institute Genomics Platform"/>
            <consortium name="The Broad Institute Genome Sequencing Center for Infectious Disease"/>
            <person name="Earl A."/>
            <person name="Russ C."/>
            <person name="Gilmore M."/>
            <person name="Surin D."/>
            <person name="Walker B."/>
            <person name="Young S."/>
            <person name="Zeng Q."/>
            <person name="Gargeya S."/>
            <person name="Fitzgerald M."/>
            <person name="Haas B."/>
            <person name="Abouelleil A."/>
            <person name="Allen A.W."/>
            <person name="Alvarado L."/>
            <person name="Arachchi H.M."/>
            <person name="Berlin A.M."/>
            <person name="Chapman S.B."/>
            <person name="Gainer-Dewar J."/>
            <person name="Goldberg J."/>
            <person name="Griggs A."/>
            <person name="Gujja S."/>
            <person name="Hansen M."/>
            <person name="Howarth C."/>
            <person name="Imamovic A."/>
            <person name="Ireland A."/>
            <person name="Larimer J."/>
            <person name="McCowan C."/>
            <person name="Murphy C."/>
            <person name="Pearson M."/>
            <person name="Poon T.W."/>
            <person name="Priest M."/>
            <person name="Roberts A."/>
            <person name="Saif S."/>
            <person name="Shea T."/>
            <person name="Sisk P."/>
            <person name="Sykes S."/>
            <person name="Wortman J."/>
            <person name="Nusbaum C."/>
            <person name="Birren B."/>
        </authorList>
    </citation>
    <scope>NUCLEOTIDE SEQUENCE [LARGE SCALE GENOMIC DNA]</scope>
    <source>
        <strain evidence="2 3">ATCC 49903</strain>
    </source>
</reference>
<evidence type="ECO:0000256" key="1">
    <source>
        <dbReference type="SAM" id="Phobius"/>
    </source>
</evidence>